<dbReference type="AlphaFoldDB" id="A0A3N1P5F5"/>
<keyword evidence="7 9" id="KW-0694">RNA-binding</keyword>
<feature type="domain" description="TcmA/NAT10 helicase" evidence="10">
    <location>
        <begin position="158"/>
        <end position="324"/>
    </location>
</feature>
<dbReference type="InterPro" id="IPR013562">
    <property type="entry name" value="TmcA/NAT10_N"/>
</dbReference>
<evidence type="ECO:0000256" key="3">
    <source>
        <dbReference type="ARBA" id="ARBA00022679"/>
    </source>
</evidence>
<dbReference type="GO" id="GO:0000049">
    <property type="term" value="F:tRNA binding"/>
    <property type="evidence" value="ECO:0007669"/>
    <property type="project" value="UniProtKB-UniRule"/>
</dbReference>
<dbReference type="InterPro" id="IPR016181">
    <property type="entry name" value="Acyl_CoA_acyltransferase"/>
</dbReference>
<dbReference type="Pfam" id="PF13718">
    <property type="entry name" value="GNAT_acetyltr_2"/>
    <property type="match status" value="1"/>
</dbReference>
<dbReference type="PANTHER" id="PTHR10925:SF5">
    <property type="entry name" value="RNA CYTIDINE ACETYLTRANSFERASE"/>
    <property type="match status" value="1"/>
</dbReference>
<dbReference type="GO" id="GO:1904812">
    <property type="term" value="P:rRNA acetylation involved in maturation of SSU-rRNA"/>
    <property type="evidence" value="ECO:0007669"/>
    <property type="project" value="TreeGrafter"/>
</dbReference>
<evidence type="ECO:0000256" key="8">
    <source>
        <dbReference type="ARBA" id="ARBA00023315"/>
    </source>
</evidence>
<dbReference type="PANTHER" id="PTHR10925">
    <property type="entry name" value="N-ACETYLTRANSFERASE 10"/>
    <property type="match status" value="1"/>
</dbReference>
<protein>
    <recommendedName>
        <fullName evidence="9">tRNA(Met) cytidine acetyltransferase TmcA</fullName>
        <ecNumber evidence="9">2.3.1.193</ecNumber>
    </recommendedName>
</protein>
<dbReference type="SUPFAM" id="SSF52540">
    <property type="entry name" value="P-loop containing nucleoside triphosphate hydrolases"/>
    <property type="match status" value="1"/>
</dbReference>
<gene>
    <name evidence="9" type="primary">tmcA</name>
    <name evidence="13" type="ORF">EDC28_10867</name>
</gene>
<dbReference type="InterPro" id="IPR024914">
    <property type="entry name" value="tRNA_acetyltr_TmcA"/>
</dbReference>
<dbReference type="HAMAP" id="MF_01886">
    <property type="entry name" value="tRNA_acetyltr_TmcA"/>
    <property type="match status" value="1"/>
</dbReference>
<keyword evidence="4 9" id="KW-0819">tRNA processing</keyword>
<keyword evidence="2 9" id="KW-0820">tRNA-binding</keyword>
<evidence type="ECO:0000313" key="14">
    <source>
        <dbReference type="Proteomes" id="UP000268033"/>
    </source>
</evidence>
<evidence type="ECO:0000259" key="12">
    <source>
        <dbReference type="Pfam" id="PF13718"/>
    </source>
</evidence>
<keyword evidence="8 9" id="KW-0012">Acyltransferase</keyword>
<dbReference type="GO" id="GO:1990883">
    <property type="term" value="F:18S rRNA cytidine N-acetyltransferase activity"/>
    <property type="evidence" value="ECO:0007669"/>
    <property type="project" value="TreeGrafter"/>
</dbReference>
<dbReference type="InterPro" id="IPR000182">
    <property type="entry name" value="GNAT_dom"/>
</dbReference>
<dbReference type="InterPro" id="IPR007807">
    <property type="entry name" value="TcmA/NAT10_helicase"/>
</dbReference>
<feature type="binding site" evidence="9">
    <location>
        <position position="480"/>
    </location>
    <ligand>
        <name>acetyl-CoA</name>
        <dbReference type="ChEBI" id="CHEBI:57288"/>
    </ligand>
</feature>
<comment type="similarity">
    <text evidence="9">Belongs to the TmcA family.</text>
</comment>
<evidence type="ECO:0000256" key="7">
    <source>
        <dbReference type="ARBA" id="ARBA00022884"/>
    </source>
</evidence>
<dbReference type="Gene3D" id="3.40.50.300">
    <property type="entry name" value="P-loop containing nucleotide triphosphate hydrolases"/>
    <property type="match status" value="1"/>
</dbReference>
<dbReference type="Proteomes" id="UP000268033">
    <property type="component" value="Unassembled WGS sequence"/>
</dbReference>
<dbReference type="Pfam" id="PF08351">
    <property type="entry name" value="TmcA_N"/>
    <property type="match status" value="1"/>
</dbReference>
<evidence type="ECO:0000256" key="9">
    <source>
        <dbReference type="HAMAP-Rule" id="MF_01886"/>
    </source>
</evidence>
<reference evidence="13 14" key="1">
    <citation type="submission" date="2018-11" db="EMBL/GenBank/DDBJ databases">
        <title>Genomic Encyclopedia of Type Strains, Phase IV (KMG-IV): sequencing the most valuable type-strain genomes for metagenomic binning, comparative biology and taxonomic classification.</title>
        <authorList>
            <person name="Goeker M."/>
        </authorList>
    </citation>
    <scope>NUCLEOTIDE SEQUENCE [LARGE SCALE GENOMIC DNA]</scope>
    <source>
        <strain evidence="13 14">DSM 21945</strain>
    </source>
</reference>
<dbReference type="GO" id="GO:0005524">
    <property type="term" value="F:ATP binding"/>
    <property type="evidence" value="ECO:0007669"/>
    <property type="project" value="UniProtKB-UniRule"/>
</dbReference>
<dbReference type="EC" id="2.3.1.193" evidence="9"/>
<dbReference type="GO" id="GO:0005737">
    <property type="term" value="C:cytoplasm"/>
    <property type="evidence" value="ECO:0007669"/>
    <property type="project" value="UniProtKB-SubCell"/>
</dbReference>
<dbReference type="RefSeq" id="WP_123422147.1">
    <property type="nucleotide sequence ID" value="NZ_RJUL01000008.1"/>
</dbReference>
<dbReference type="GO" id="GO:0051392">
    <property type="term" value="F:tRNA cytidine N4-acetyltransferase activity"/>
    <property type="evidence" value="ECO:0007669"/>
    <property type="project" value="UniProtKB-UniRule"/>
</dbReference>
<dbReference type="EMBL" id="RJUL01000008">
    <property type="protein sequence ID" value="ROQ23329.1"/>
    <property type="molecule type" value="Genomic_DNA"/>
</dbReference>
<feature type="domain" description="N-acetyltransferase" evidence="12">
    <location>
        <begin position="355"/>
        <end position="465"/>
    </location>
</feature>
<feature type="binding site" evidence="9">
    <location>
        <begin position="447"/>
        <end position="449"/>
    </location>
    <ligand>
        <name>acetyl-CoA</name>
        <dbReference type="ChEBI" id="CHEBI:57288"/>
    </ligand>
</feature>
<comment type="catalytic activity">
    <reaction evidence="9">
        <text>cytidine(34) in elongator tRNA(Met) + acetyl-CoA + ATP + H2O = N(4)-acetylcytidine(34) in elongator tRNA(Met) + ADP + phosphate + CoA + H(+)</text>
        <dbReference type="Rhea" id="RHEA:43788"/>
        <dbReference type="Rhea" id="RHEA-COMP:10693"/>
        <dbReference type="Rhea" id="RHEA-COMP:10694"/>
        <dbReference type="ChEBI" id="CHEBI:15377"/>
        <dbReference type="ChEBI" id="CHEBI:15378"/>
        <dbReference type="ChEBI" id="CHEBI:30616"/>
        <dbReference type="ChEBI" id="CHEBI:43474"/>
        <dbReference type="ChEBI" id="CHEBI:57287"/>
        <dbReference type="ChEBI" id="CHEBI:57288"/>
        <dbReference type="ChEBI" id="CHEBI:74900"/>
        <dbReference type="ChEBI" id="CHEBI:82748"/>
        <dbReference type="ChEBI" id="CHEBI:456216"/>
        <dbReference type="EC" id="2.3.1.193"/>
    </reaction>
</comment>
<dbReference type="Gene3D" id="3.40.630.30">
    <property type="match status" value="1"/>
</dbReference>
<dbReference type="InterPro" id="IPR027417">
    <property type="entry name" value="P-loop_NTPase"/>
</dbReference>
<evidence type="ECO:0000256" key="5">
    <source>
        <dbReference type="ARBA" id="ARBA00022741"/>
    </source>
</evidence>
<dbReference type="GO" id="GO:0051391">
    <property type="term" value="P:tRNA acetylation"/>
    <property type="evidence" value="ECO:0007669"/>
    <property type="project" value="UniProtKB-UniRule"/>
</dbReference>
<feature type="binding site" evidence="9">
    <location>
        <position position="487"/>
    </location>
    <ligand>
        <name>acetyl-CoA</name>
        <dbReference type="ChEBI" id="CHEBI:57288"/>
    </ligand>
</feature>
<organism evidence="13 14">
    <name type="scientific">Gallaecimonas pentaromativorans</name>
    <dbReference type="NCBI Taxonomy" id="584787"/>
    <lineage>
        <taxon>Bacteria</taxon>
        <taxon>Pseudomonadati</taxon>
        <taxon>Pseudomonadota</taxon>
        <taxon>Gammaproteobacteria</taxon>
        <taxon>Enterobacterales</taxon>
        <taxon>Gallaecimonadaceae</taxon>
        <taxon>Gallaecimonas</taxon>
    </lineage>
</organism>
<name>A0A3N1P5F5_9GAMM</name>
<comment type="function">
    <text evidence="9">Catalyzes the formation of N(4)-acetylcytidine (ac(4)C) at the wobble position of tRNA(Met), by using acetyl-CoA as an acetyl donor and ATP (or GTP).</text>
</comment>
<keyword evidence="6 9" id="KW-0067">ATP-binding</keyword>
<dbReference type="GO" id="GO:0002101">
    <property type="term" value="P:tRNA wobble cytosine modification"/>
    <property type="evidence" value="ECO:0007669"/>
    <property type="project" value="UniProtKB-UniRule"/>
</dbReference>
<evidence type="ECO:0000313" key="13">
    <source>
        <dbReference type="EMBL" id="ROQ23329.1"/>
    </source>
</evidence>
<comment type="caution">
    <text evidence="9">Lacks conserved residue(s) required for the propagation of feature annotation.</text>
</comment>
<evidence type="ECO:0000259" key="11">
    <source>
        <dbReference type="Pfam" id="PF08351"/>
    </source>
</evidence>
<comment type="subcellular location">
    <subcellularLocation>
        <location evidence="9">Cytoplasm</location>
    </subcellularLocation>
</comment>
<feature type="domain" description="TmcA/NAT10 N-terminal" evidence="11">
    <location>
        <begin position="3"/>
        <end position="101"/>
    </location>
</feature>
<dbReference type="STRING" id="584787.GCA_001247655_03780"/>
<evidence type="ECO:0000256" key="2">
    <source>
        <dbReference type="ARBA" id="ARBA00022555"/>
    </source>
</evidence>
<dbReference type="SUPFAM" id="SSF55729">
    <property type="entry name" value="Acyl-CoA N-acyltransferases (Nat)"/>
    <property type="match status" value="1"/>
</dbReference>
<evidence type="ECO:0000256" key="4">
    <source>
        <dbReference type="ARBA" id="ARBA00022694"/>
    </source>
</evidence>
<comment type="caution">
    <text evidence="13">The sequence shown here is derived from an EMBL/GenBank/DDBJ whole genome shotgun (WGS) entry which is preliminary data.</text>
</comment>
<feature type="binding site" evidence="9">
    <location>
        <position position="306"/>
    </location>
    <ligand>
        <name>ATP</name>
        <dbReference type="ChEBI" id="CHEBI:30616"/>
    </ligand>
</feature>
<evidence type="ECO:0000256" key="6">
    <source>
        <dbReference type="ARBA" id="ARBA00022840"/>
    </source>
</evidence>
<proteinExistence type="inferred from homology"/>
<keyword evidence="1 9" id="KW-0963">Cytoplasm</keyword>
<evidence type="ECO:0000259" key="10">
    <source>
        <dbReference type="Pfam" id="PF05127"/>
    </source>
</evidence>
<dbReference type="Pfam" id="PF05127">
    <property type="entry name" value="NAT10_TcmA_helicase"/>
    <property type="match status" value="1"/>
</dbReference>
<sequence>MNDFNTLKAEAAQSWQRRLLLLTGEPEQSQAKARAMVESVASSLWLGADGIAPKDARHYLGQECELLVVDWHQGIHLDALGALAGCLRGGGVLVLLSPPLEILAAQSPLGAWLAAVLAGRTPKGTSQHVPLNGLSDDQQIALAAGLKVLTGHRGRPLVMTADRGRGKTATLGLLAAEALKAGRGPVWVTAPRFEALAPLFAFAERVLDGAERRGQALYWQGQTIAFYPPDRLLAEQPEAALLLVDEAAAIPTGLLDRIASHYKRLVLSTTLHGYEGSGRGFALRFLPRLKALYPGTQTVHLSEPVRWAAGCPVERDINQMLLLDAEPDPIAAGPVALHWLSGSELVARPAWLKAVMGLLVSAHYQTAPSDIQHWLTDDKVTFAVATCQDQVQGVMALVAEGGLDPALCEAVYLGKRRLKGHLVLQSLSAHLGIKEAPAFEGQRVMRIAVLNRRQGLGSWLLEELERRAKLLLVSFAADEELCRFWQRSGWQALRLGSSIDAASGLPSVMMAKGLEDKSQALVAKARARFTEILPWQPGLPAELINRLYQGAEAVALSDWDKRDLARLVAGGANLDTLQLPLWKLAWQAASEGQCPLLVRRWLAGMAWEALGPRKAVLAEVREWVAQRVP</sequence>
<dbReference type="InterPro" id="IPR032672">
    <property type="entry name" value="TmcA/NAT10/Kre33"/>
</dbReference>
<dbReference type="Gene3D" id="3.40.50.11040">
    <property type="match status" value="1"/>
</dbReference>
<keyword evidence="5 9" id="KW-0547">Nucleotide-binding</keyword>
<accession>A0A3N1P5F5</accession>
<keyword evidence="3 9" id="KW-0808">Transferase</keyword>
<feature type="binding site" evidence="9">
    <location>
        <position position="138"/>
    </location>
    <ligand>
        <name>ATP</name>
        <dbReference type="ChEBI" id="CHEBI:30616"/>
    </ligand>
</feature>
<evidence type="ECO:0000256" key="1">
    <source>
        <dbReference type="ARBA" id="ARBA00022490"/>
    </source>
</evidence>
<keyword evidence="14" id="KW-1185">Reference proteome</keyword>